<sequence length="232" mass="25658">MPALTVRSLSKAYGDVKALRDVSFSVERGDFFGLLGPNGAGKTTLLKVLTGQIHASSGEAEVLGLPVAQQPLEVRSRAGIVPEQSTPPSFLTPREVLELVVAVRGCEVDLEWWLEFFEFEESEGRICRTLSRGQRQKVLLAAAFIAQPEVLFLDEPFINLDPLVQAKVRDWLSEYVTGGGTVFLNTHMLENAERLCNRAAIIHRGSIRSLIELEQLRSQGTTLEALFHEMVA</sequence>
<dbReference type="InterPro" id="IPR003593">
    <property type="entry name" value="AAA+_ATPase"/>
</dbReference>
<dbReference type="EMBL" id="MIYT01000014">
    <property type="protein sequence ID" value="OIR10242.1"/>
    <property type="molecule type" value="Genomic_DNA"/>
</dbReference>
<keyword evidence="2" id="KW-0813">Transport</keyword>
<dbReference type="Gene3D" id="3.40.50.300">
    <property type="entry name" value="P-loop containing nucleotide triphosphate hydrolases"/>
    <property type="match status" value="1"/>
</dbReference>
<comment type="similarity">
    <text evidence="1">Belongs to the ABC transporter superfamily.</text>
</comment>
<dbReference type="InterPro" id="IPR027417">
    <property type="entry name" value="P-loop_NTPase"/>
</dbReference>
<feature type="domain" description="ABC transporter" evidence="5">
    <location>
        <begin position="4"/>
        <end position="229"/>
    </location>
</feature>
<dbReference type="Proteomes" id="UP000182853">
    <property type="component" value="Unassembled WGS sequence"/>
</dbReference>
<dbReference type="GO" id="GO:0005524">
    <property type="term" value="F:ATP binding"/>
    <property type="evidence" value="ECO:0007669"/>
    <property type="project" value="UniProtKB-KW"/>
</dbReference>
<reference evidence="6 7" key="1">
    <citation type="submission" date="2016-08" db="EMBL/GenBank/DDBJ databases">
        <title>New Insights into Marine Group III Euryarchaeota, from dark to light.</title>
        <authorList>
            <person name="Haro-Moreno J.M."/>
            <person name="Rodriguez-Valera F."/>
            <person name="Lopez-Garcia P."/>
            <person name="Moreira D."/>
            <person name="Martin-Cuadrado A.B."/>
        </authorList>
    </citation>
    <scope>NUCLEOTIDE SEQUENCE [LARGE SCALE GENOMIC DNA]</scope>
    <source>
        <strain evidence="6">CG-Bathy2</strain>
    </source>
</reference>
<evidence type="ECO:0000256" key="3">
    <source>
        <dbReference type="ARBA" id="ARBA00022741"/>
    </source>
</evidence>
<proteinExistence type="inferred from homology"/>
<evidence type="ECO:0000259" key="5">
    <source>
        <dbReference type="PROSITE" id="PS50893"/>
    </source>
</evidence>
<dbReference type="Pfam" id="PF00005">
    <property type="entry name" value="ABC_tran"/>
    <property type="match status" value="1"/>
</dbReference>
<name>A0A1J5SP28_9ARCH</name>
<protein>
    <recommendedName>
        <fullName evidence="5">ABC transporter domain-containing protein</fullName>
    </recommendedName>
</protein>
<dbReference type="SUPFAM" id="SSF52540">
    <property type="entry name" value="P-loop containing nucleoside triphosphate hydrolases"/>
    <property type="match status" value="1"/>
</dbReference>
<evidence type="ECO:0000256" key="1">
    <source>
        <dbReference type="ARBA" id="ARBA00005417"/>
    </source>
</evidence>
<accession>A0A1J5SP28</accession>
<evidence type="ECO:0000256" key="4">
    <source>
        <dbReference type="ARBA" id="ARBA00022840"/>
    </source>
</evidence>
<dbReference type="PROSITE" id="PS50893">
    <property type="entry name" value="ABC_TRANSPORTER_2"/>
    <property type="match status" value="1"/>
</dbReference>
<dbReference type="SMART" id="SM00382">
    <property type="entry name" value="AAA"/>
    <property type="match status" value="1"/>
</dbReference>
<comment type="caution">
    <text evidence="6">The sequence shown here is derived from an EMBL/GenBank/DDBJ whole genome shotgun (WGS) entry which is preliminary data.</text>
</comment>
<dbReference type="InterPro" id="IPR050763">
    <property type="entry name" value="ABC_transporter_ATP-binding"/>
</dbReference>
<dbReference type="InterPro" id="IPR003439">
    <property type="entry name" value="ABC_transporter-like_ATP-bd"/>
</dbReference>
<organism evidence="6 7">
    <name type="scientific">Marine Group III euryarchaeote CG-Bathy2</name>
    <dbReference type="NCBI Taxonomy" id="1889002"/>
    <lineage>
        <taxon>Archaea</taxon>
        <taxon>Methanobacteriati</taxon>
        <taxon>Thermoplasmatota</taxon>
        <taxon>Thermoplasmata</taxon>
        <taxon>Candidatus Thermoprofundales</taxon>
    </lineage>
</organism>
<gene>
    <name evidence="6" type="ORF">BEU05_01680</name>
</gene>
<dbReference type="PANTHER" id="PTHR42711:SF5">
    <property type="entry name" value="ABC TRANSPORTER ATP-BINDING PROTEIN NATA"/>
    <property type="match status" value="1"/>
</dbReference>
<dbReference type="CDD" id="cd03230">
    <property type="entry name" value="ABC_DR_subfamily_A"/>
    <property type="match status" value="1"/>
</dbReference>
<dbReference type="GO" id="GO:0016887">
    <property type="term" value="F:ATP hydrolysis activity"/>
    <property type="evidence" value="ECO:0007669"/>
    <property type="project" value="InterPro"/>
</dbReference>
<dbReference type="PANTHER" id="PTHR42711">
    <property type="entry name" value="ABC TRANSPORTER ATP-BINDING PROTEIN"/>
    <property type="match status" value="1"/>
</dbReference>
<evidence type="ECO:0000256" key="2">
    <source>
        <dbReference type="ARBA" id="ARBA00022448"/>
    </source>
</evidence>
<keyword evidence="4" id="KW-0067">ATP-binding</keyword>
<evidence type="ECO:0000313" key="7">
    <source>
        <dbReference type="Proteomes" id="UP000182853"/>
    </source>
</evidence>
<evidence type="ECO:0000313" key="6">
    <source>
        <dbReference type="EMBL" id="OIR10242.1"/>
    </source>
</evidence>
<dbReference type="AlphaFoldDB" id="A0A1J5SP28"/>
<keyword evidence="3" id="KW-0547">Nucleotide-binding</keyword>